<keyword evidence="2" id="KW-1185">Reference proteome</keyword>
<dbReference type="RefSeq" id="WP_057954357.1">
    <property type="nucleotide sequence ID" value="NZ_CP013118.1"/>
</dbReference>
<dbReference type="KEGG" id="blq:L21SP5_03412"/>
<protein>
    <submittedName>
        <fullName evidence="1">DNA polymerase III subunits gamma and tau</fullName>
    </submittedName>
</protein>
<dbReference type="AlphaFoldDB" id="A0A0S2I3W6"/>
<proteinExistence type="predicted"/>
<organism evidence="1 2">
    <name type="scientific">Salinivirga cyanobacteriivorans</name>
    <dbReference type="NCBI Taxonomy" id="1307839"/>
    <lineage>
        <taxon>Bacteria</taxon>
        <taxon>Pseudomonadati</taxon>
        <taxon>Bacteroidota</taxon>
        <taxon>Bacteroidia</taxon>
        <taxon>Bacteroidales</taxon>
        <taxon>Salinivirgaceae</taxon>
        <taxon>Salinivirga</taxon>
    </lineage>
</organism>
<dbReference type="STRING" id="1307839.L21SP5_03412"/>
<evidence type="ECO:0000313" key="2">
    <source>
        <dbReference type="Proteomes" id="UP000064893"/>
    </source>
</evidence>
<evidence type="ECO:0000313" key="1">
    <source>
        <dbReference type="EMBL" id="ALO17023.1"/>
    </source>
</evidence>
<accession>A0A0S2I3W6</accession>
<sequence length="87" mass="10290">MAENKILIHIGAESHKDLYKKFAHKIIDVLRQQMNNKDLSFEFKQVENEIESKRPLTNAQKYKKLSEHNPALEALRKKFNLDIKNNN</sequence>
<dbReference type="Proteomes" id="UP000064893">
    <property type="component" value="Chromosome"/>
</dbReference>
<dbReference type="EMBL" id="CP013118">
    <property type="protein sequence ID" value="ALO17023.1"/>
    <property type="molecule type" value="Genomic_DNA"/>
</dbReference>
<reference evidence="1 2" key="1">
    <citation type="submission" date="2015-11" db="EMBL/GenBank/DDBJ databases">
        <title>Description and complete genome sequence of a novel strain predominating in hypersaline microbial mats and representing a new family of the Bacteriodetes phylum.</title>
        <authorList>
            <person name="Spring S."/>
            <person name="Bunk B."/>
            <person name="Sproer C."/>
            <person name="Klenk H.-P."/>
        </authorList>
    </citation>
    <scope>NUCLEOTIDE SEQUENCE [LARGE SCALE GENOMIC DNA]</scope>
    <source>
        <strain evidence="1 2">L21-Spi-D4</strain>
    </source>
</reference>
<name>A0A0S2I3W6_9BACT</name>
<gene>
    <name evidence="1" type="ORF">L21SP5_03412</name>
</gene>